<sequence length="98" mass="10448">MQGGTLEQQLADTANDLLDLDASKGVTVTVLYYDAPAGLIMHNAVLTGLPVSETGRVMIPQSFRNGKSIIVVLEGECKILNSLGERVYAQKSLGLDVD</sequence>
<gene>
    <name evidence="1" type="ordered locus">Sama_2409</name>
</gene>
<accession>A1S8A7</accession>
<dbReference type="NCBIfam" id="TIGR02922">
    <property type="entry name" value="TIGR02922 family protein"/>
    <property type="match status" value="1"/>
</dbReference>
<dbReference type="KEGG" id="saz:Sama_2409"/>
<dbReference type="eggNOG" id="ENOG5033H0E">
    <property type="taxonomic scope" value="Bacteria"/>
</dbReference>
<protein>
    <recommendedName>
        <fullName evidence="3">TIGR02922 family protein</fullName>
    </recommendedName>
</protein>
<dbReference type="InterPro" id="IPR014271">
    <property type="entry name" value="CHP02922"/>
</dbReference>
<evidence type="ECO:0000313" key="2">
    <source>
        <dbReference type="Proteomes" id="UP000009175"/>
    </source>
</evidence>
<dbReference type="HOGENOM" id="CLU_178565_0_0_6"/>
<evidence type="ECO:0008006" key="3">
    <source>
        <dbReference type="Google" id="ProtNLM"/>
    </source>
</evidence>
<reference evidence="1 2" key="1">
    <citation type="submission" date="2006-12" db="EMBL/GenBank/DDBJ databases">
        <title>Complete sequence of Shewanella amazonensis SB2B.</title>
        <authorList>
            <consortium name="US DOE Joint Genome Institute"/>
            <person name="Copeland A."/>
            <person name="Lucas S."/>
            <person name="Lapidus A."/>
            <person name="Barry K."/>
            <person name="Detter J.C."/>
            <person name="Glavina del Rio T."/>
            <person name="Hammon N."/>
            <person name="Israni S."/>
            <person name="Dalin E."/>
            <person name="Tice H."/>
            <person name="Pitluck S."/>
            <person name="Munk A.C."/>
            <person name="Brettin T."/>
            <person name="Bruce D."/>
            <person name="Han C."/>
            <person name="Tapia R."/>
            <person name="Gilna P."/>
            <person name="Schmutz J."/>
            <person name="Larimer F."/>
            <person name="Land M."/>
            <person name="Hauser L."/>
            <person name="Kyrpides N."/>
            <person name="Mikhailova N."/>
            <person name="Fredrickson J."/>
            <person name="Richardson P."/>
        </authorList>
    </citation>
    <scope>NUCLEOTIDE SEQUENCE [LARGE SCALE GENOMIC DNA]</scope>
    <source>
        <strain evidence="2">ATCC BAA-1098 / SB2B</strain>
    </source>
</reference>
<dbReference type="Pfam" id="PF09558">
    <property type="entry name" value="DUF2375"/>
    <property type="match status" value="1"/>
</dbReference>
<proteinExistence type="predicted"/>
<evidence type="ECO:0000313" key="1">
    <source>
        <dbReference type="EMBL" id="ABM00614.1"/>
    </source>
</evidence>
<dbReference type="EMBL" id="CP000507">
    <property type="protein sequence ID" value="ABM00614.1"/>
    <property type="molecule type" value="Genomic_DNA"/>
</dbReference>
<keyword evidence="2" id="KW-1185">Reference proteome</keyword>
<organism evidence="1 2">
    <name type="scientific">Shewanella amazonensis (strain ATCC BAA-1098 / SB2B)</name>
    <dbReference type="NCBI Taxonomy" id="326297"/>
    <lineage>
        <taxon>Bacteria</taxon>
        <taxon>Pseudomonadati</taxon>
        <taxon>Pseudomonadota</taxon>
        <taxon>Gammaproteobacteria</taxon>
        <taxon>Alteromonadales</taxon>
        <taxon>Shewanellaceae</taxon>
        <taxon>Shewanella</taxon>
    </lineage>
</organism>
<name>A1S8A7_SHEAM</name>
<dbReference type="AlphaFoldDB" id="A1S8A7"/>
<dbReference type="Proteomes" id="UP000009175">
    <property type="component" value="Chromosome"/>
</dbReference>